<accession>A0A5C2RXU8</accession>
<feature type="compositionally biased region" description="Low complexity" evidence="1">
    <location>
        <begin position="198"/>
        <end position="214"/>
    </location>
</feature>
<evidence type="ECO:0000256" key="1">
    <source>
        <dbReference type="SAM" id="MobiDB-lite"/>
    </source>
</evidence>
<feature type="region of interest" description="Disordered" evidence="1">
    <location>
        <begin position="1"/>
        <end position="21"/>
    </location>
</feature>
<organism evidence="2 3">
    <name type="scientific">Lentinus tigrinus ALCF2SS1-6</name>
    <dbReference type="NCBI Taxonomy" id="1328759"/>
    <lineage>
        <taxon>Eukaryota</taxon>
        <taxon>Fungi</taxon>
        <taxon>Dikarya</taxon>
        <taxon>Basidiomycota</taxon>
        <taxon>Agaricomycotina</taxon>
        <taxon>Agaricomycetes</taxon>
        <taxon>Polyporales</taxon>
        <taxon>Polyporaceae</taxon>
        <taxon>Lentinus</taxon>
    </lineage>
</organism>
<protein>
    <submittedName>
        <fullName evidence="2">Uncharacterized protein</fullName>
    </submittedName>
</protein>
<feature type="region of interest" description="Disordered" evidence="1">
    <location>
        <begin position="361"/>
        <end position="408"/>
    </location>
</feature>
<feature type="region of interest" description="Disordered" evidence="1">
    <location>
        <begin position="469"/>
        <end position="490"/>
    </location>
</feature>
<feature type="region of interest" description="Disordered" evidence="1">
    <location>
        <begin position="195"/>
        <end position="214"/>
    </location>
</feature>
<sequence length="512" mass="54166">MHRAVDLTTGPEPDWESQGGASDVTALKGIPESLVVLQSLRQSRSKWITSMFPKFSSRGRGTKVPEVTPPPHTIKAHGKYDLTIGPHVFSGTAIYEVHYLLEADPSATLGPAVQSTQGSALTYPGTTGSQASTPLVNVPSISYVTPALSSQVAIASQSNPILANLLNAVINRTATDDQVKTLGLLIQSLEGVQQLGNTQPPSTVPPTSTRSGSPKPFDIILEFHERPTDRWIFPRGDVVCERVGVADGVFARSADVIVTASLPFDGMASIDPALASDEQVESQPPEVASFHFSRVPQQLWDMFLVWAGGPTKIEQSRTALAELVKKAPPRSYLQHRLPEGELLSEIQAAVAPSYTMKSIKPAGADSTRAKRKSVSRKATLVSDGLSSPSEKVAPAKRRQSLKGKAPAPPPIACRACGQMDVPLMMGGRYCRICIDAGKAIADVPQLTPRSGSSSNFSASMLSPSVPVSHPLTNTSPIPTTPSPTTAPVPPTAAEVAANEIAGSLSIVPPPER</sequence>
<feature type="compositionally biased region" description="Pro residues" evidence="1">
    <location>
        <begin position="478"/>
        <end position="490"/>
    </location>
</feature>
<dbReference type="AlphaFoldDB" id="A0A5C2RXU8"/>
<name>A0A5C2RXU8_9APHY</name>
<reference evidence="2" key="1">
    <citation type="journal article" date="2018" name="Genome Biol. Evol.">
        <title>Genomics and development of Lentinus tigrinus, a white-rot wood-decaying mushroom with dimorphic fruiting bodies.</title>
        <authorList>
            <person name="Wu B."/>
            <person name="Xu Z."/>
            <person name="Knudson A."/>
            <person name="Carlson A."/>
            <person name="Chen N."/>
            <person name="Kovaka S."/>
            <person name="LaButti K."/>
            <person name="Lipzen A."/>
            <person name="Pennachio C."/>
            <person name="Riley R."/>
            <person name="Schakwitz W."/>
            <person name="Umezawa K."/>
            <person name="Ohm R.A."/>
            <person name="Grigoriev I.V."/>
            <person name="Nagy L.G."/>
            <person name="Gibbons J."/>
            <person name="Hibbett D."/>
        </authorList>
    </citation>
    <scope>NUCLEOTIDE SEQUENCE [LARGE SCALE GENOMIC DNA]</scope>
    <source>
        <strain evidence="2">ALCF2SS1-6</strain>
    </source>
</reference>
<dbReference type="EMBL" id="ML122292">
    <property type="protein sequence ID" value="RPD55880.1"/>
    <property type="molecule type" value="Genomic_DNA"/>
</dbReference>
<proteinExistence type="predicted"/>
<evidence type="ECO:0000313" key="3">
    <source>
        <dbReference type="Proteomes" id="UP000313359"/>
    </source>
</evidence>
<dbReference type="OrthoDB" id="5338195at2759"/>
<evidence type="ECO:0000313" key="2">
    <source>
        <dbReference type="EMBL" id="RPD55880.1"/>
    </source>
</evidence>
<dbReference type="Proteomes" id="UP000313359">
    <property type="component" value="Unassembled WGS sequence"/>
</dbReference>
<gene>
    <name evidence="2" type="ORF">L227DRAFT_579360</name>
</gene>
<keyword evidence="3" id="KW-1185">Reference proteome</keyword>
<dbReference type="STRING" id="1328759.A0A5C2RXU8"/>